<dbReference type="RefSeq" id="WP_206641713.1">
    <property type="nucleotide sequence ID" value="NZ_SAUN01000001.1"/>
</dbReference>
<gene>
    <name evidence="2" type="ORF">EDD27_6029</name>
</gene>
<reference evidence="2 3" key="1">
    <citation type="submission" date="2019-01" db="EMBL/GenBank/DDBJ databases">
        <title>Sequencing the genomes of 1000 actinobacteria strains.</title>
        <authorList>
            <person name="Klenk H.-P."/>
        </authorList>
    </citation>
    <scope>NUCLEOTIDE SEQUENCE [LARGE SCALE GENOMIC DNA]</scope>
    <source>
        <strain evidence="2 3">DSM 43925</strain>
    </source>
</reference>
<organism evidence="2 3">
    <name type="scientific">Nonomuraea polychroma</name>
    <dbReference type="NCBI Taxonomy" id="46176"/>
    <lineage>
        <taxon>Bacteria</taxon>
        <taxon>Bacillati</taxon>
        <taxon>Actinomycetota</taxon>
        <taxon>Actinomycetes</taxon>
        <taxon>Streptosporangiales</taxon>
        <taxon>Streptosporangiaceae</taxon>
        <taxon>Nonomuraea</taxon>
    </lineage>
</organism>
<dbReference type="InterPro" id="IPR046828">
    <property type="entry name" value="RepSA"/>
</dbReference>
<dbReference type="Pfam" id="PF20199">
    <property type="entry name" value="RepSA"/>
    <property type="match status" value="1"/>
</dbReference>
<sequence length="534" mass="58713">MTPSSSAPSTLALVPGKTGHQLTLPGTGANTETDTTRRYGDAPLFAHDSAITRAGDGYFTWLDHVWSAAGCTAPIRLHGQMHTVDTHTGAILATLPTSALPDGIIYKACGNRRATVCPSCAETYRRDAYHLVRSGLTGGKGTPESVSTHPAVFATFTAPTFGPVHTRHVRTHTCKDKTRCTCRPEPCHARRTIDTCPHGIRQACFARHELADQRIGQPLCLDCYDHDHHVVWNNHAGELWRRTKQTMERHLNRIARSRGLPRIRIAHGKAAEYQRRGAVHFHVLLRLDGLDSDDPTAVVPPPDGLTVDDLQNAVQHAATVTRFTTDEHEEKPGGWPITWGDQLDIRPLTLRGDNPVTDVMVAAYLAKYATKGTEITGHASRRLDHTSIEQHANRTGTHTERLIAACWDLGHPNHAGFDGLRRWAHMLGFGGHFFTKARRYSTTFAALRAARVHYRRAQDTGNDYAPDAFHRQPDLDDETTLIIGDLTYAGSGWKTTGDALLANTAAAQAREYTRAGREELAFEQACSSSTPLAA</sequence>
<feature type="region of interest" description="Disordered" evidence="1">
    <location>
        <begin position="1"/>
        <end position="34"/>
    </location>
</feature>
<dbReference type="AlphaFoldDB" id="A0A438MCE2"/>
<proteinExistence type="predicted"/>
<dbReference type="EMBL" id="SAUN01000001">
    <property type="protein sequence ID" value="RVX43348.1"/>
    <property type="molecule type" value="Genomic_DNA"/>
</dbReference>
<accession>A0A438MCE2</accession>
<evidence type="ECO:0008006" key="4">
    <source>
        <dbReference type="Google" id="ProtNLM"/>
    </source>
</evidence>
<evidence type="ECO:0000313" key="2">
    <source>
        <dbReference type="EMBL" id="RVX43348.1"/>
    </source>
</evidence>
<evidence type="ECO:0000313" key="3">
    <source>
        <dbReference type="Proteomes" id="UP000284824"/>
    </source>
</evidence>
<dbReference type="Proteomes" id="UP000284824">
    <property type="component" value="Unassembled WGS sequence"/>
</dbReference>
<comment type="caution">
    <text evidence="2">The sequence shown here is derived from an EMBL/GenBank/DDBJ whole genome shotgun (WGS) entry which is preliminary data.</text>
</comment>
<evidence type="ECO:0000256" key="1">
    <source>
        <dbReference type="SAM" id="MobiDB-lite"/>
    </source>
</evidence>
<keyword evidence="3" id="KW-1185">Reference proteome</keyword>
<protein>
    <recommendedName>
        <fullName evidence="4">Plasmid replication initiator protein</fullName>
    </recommendedName>
</protein>
<name>A0A438MCE2_9ACTN</name>